<reference evidence="1 2" key="1">
    <citation type="submission" date="2007-03" db="EMBL/GenBank/DDBJ databases">
        <title>Complete sequence of Desulfotomaculum reducens MI-1.</title>
        <authorList>
            <consortium name="US DOE Joint Genome Institute"/>
            <person name="Copeland A."/>
            <person name="Lucas S."/>
            <person name="Lapidus A."/>
            <person name="Barry K."/>
            <person name="Detter J.C."/>
            <person name="Glavina del Rio T."/>
            <person name="Hammon N."/>
            <person name="Israni S."/>
            <person name="Dalin E."/>
            <person name="Tice H."/>
            <person name="Pitluck S."/>
            <person name="Sims D."/>
            <person name="Brettin T."/>
            <person name="Bruce D."/>
            <person name="Han C."/>
            <person name="Tapia R."/>
            <person name="Schmutz J."/>
            <person name="Larimer F."/>
            <person name="Land M."/>
            <person name="Hauser L."/>
            <person name="Kyrpides N."/>
            <person name="Kim E."/>
            <person name="Tebo B.M."/>
            <person name="Richardson P."/>
        </authorList>
    </citation>
    <scope>NUCLEOTIDE SEQUENCE [LARGE SCALE GENOMIC DNA]</scope>
    <source>
        <strain evidence="1 2">MI-1</strain>
    </source>
</reference>
<keyword evidence="2" id="KW-1185">Reference proteome</keyword>
<evidence type="ECO:0000313" key="1">
    <source>
        <dbReference type="EMBL" id="ABO51019.1"/>
    </source>
</evidence>
<organism evidence="1 2">
    <name type="scientific">Desulforamulus reducens (strain ATCC BAA-1160 / DSM 100696 / MI-1)</name>
    <name type="common">Desulfotomaculum reducens</name>
    <dbReference type="NCBI Taxonomy" id="349161"/>
    <lineage>
        <taxon>Bacteria</taxon>
        <taxon>Bacillati</taxon>
        <taxon>Bacillota</taxon>
        <taxon>Clostridia</taxon>
        <taxon>Eubacteriales</taxon>
        <taxon>Peptococcaceae</taxon>
        <taxon>Desulforamulus</taxon>
    </lineage>
</organism>
<dbReference type="HOGENOM" id="CLU_170180_0_0_9"/>
<gene>
    <name evidence="1" type="ordered locus">Dred_2509</name>
</gene>
<accession>A4J7G6</accession>
<dbReference type="OrthoDB" id="2087198at2"/>
<name>A4J7G6_DESRM</name>
<dbReference type="Proteomes" id="UP000001556">
    <property type="component" value="Chromosome"/>
</dbReference>
<dbReference type="AlphaFoldDB" id="A4J7G6"/>
<sequence>MFSPNHMEMLMKKIMDQLGFQINGENNGTNKKNKNNKCNKIENCLPTLTPSQMLVILGLLGGVFEVDSVLVDKDQVIQVVLSGSLKRKTELEKIMEQVGTMPFDDVMKAIFGRY</sequence>
<evidence type="ECO:0000313" key="2">
    <source>
        <dbReference type="Proteomes" id="UP000001556"/>
    </source>
</evidence>
<dbReference type="RefSeq" id="WP_011878817.1">
    <property type="nucleotide sequence ID" value="NC_009253.1"/>
</dbReference>
<dbReference type="EMBL" id="CP000612">
    <property type="protein sequence ID" value="ABO51019.1"/>
    <property type="molecule type" value="Genomic_DNA"/>
</dbReference>
<proteinExistence type="predicted"/>
<protein>
    <submittedName>
        <fullName evidence="1">Uncharacterized protein</fullName>
    </submittedName>
</protein>
<dbReference type="eggNOG" id="ENOG50336Y4">
    <property type="taxonomic scope" value="Bacteria"/>
</dbReference>
<dbReference type="KEGG" id="drm:Dred_2509"/>